<evidence type="ECO:0000256" key="5">
    <source>
        <dbReference type="SAM" id="Phobius"/>
    </source>
</evidence>
<feature type="transmembrane region" description="Helical" evidence="5">
    <location>
        <begin position="82"/>
        <end position="105"/>
    </location>
</feature>
<keyword evidence="4 5" id="KW-0472">Membrane</keyword>
<dbReference type="AlphaFoldDB" id="A0A317ERA7"/>
<evidence type="ECO:0000259" key="6">
    <source>
        <dbReference type="Pfam" id="PF04932"/>
    </source>
</evidence>
<proteinExistence type="predicted"/>
<dbReference type="GO" id="GO:0016020">
    <property type="term" value="C:membrane"/>
    <property type="evidence" value="ECO:0007669"/>
    <property type="project" value="UniProtKB-SubCell"/>
</dbReference>
<feature type="transmembrane region" description="Helical" evidence="5">
    <location>
        <begin position="196"/>
        <end position="229"/>
    </location>
</feature>
<dbReference type="Pfam" id="PF04932">
    <property type="entry name" value="Wzy_C"/>
    <property type="match status" value="1"/>
</dbReference>
<dbReference type="Proteomes" id="UP000245379">
    <property type="component" value="Unassembled WGS sequence"/>
</dbReference>
<dbReference type="InterPro" id="IPR051533">
    <property type="entry name" value="WaaL-like"/>
</dbReference>
<feature type="transmembrane region" description="Helical" evidence="5">
    <location>
        <begin position="59"/>
        <end position="76"/>
    </location>
</feature>
<dbReference type="OrthoDB" id="783093at2"/>
<protein>
    <recommendedName>
        <fullName evidence="6">O-antigen ligase-related domain-containing protein</fullName>
    </recommendedName>
</protein>
<dbReference type="EMBL" id="QGNZ01000001">
    <property type="protein sequence ID" value="PWS29224.1"/>
    <property type="molecule type" value="Genomic_DNA"/>
</dbReference>
<comment type="subcellular location">
    <subcellularLocation>
        <location evidence="1">Membrane</location>
        <topology evidence="1">Multi-pass membrane protein</topology>
    </subcellularLocation>
</comment>
<feature type="transmembrane region" description="Helical" evidence="5">
    <location>
        <begin position="30"/>
        <end position="47"/>
    </location>
</feature>
<feature type="transmembrane region" description="Helical" evidence="5">
    <location>
        <begin position="168"/>
        <end position="189"/>
    </location>
</feature>
<evidence type="ECO:0000256" key="2">
    <source>
        <dbReference type="ARBA" id="ARBA00022692"/>
    </source>
</evidence>
<keyword evidence="2 5" id="KW-0812">Transmembrane</keyword>
<feature type="transmembrane region" description="Helical" evidence="5">
    <location>
        <begin position="112"/>
        <end position="131"/>
    </location>
</feature>
<feature type="domain" description="O-antigen ligase-related" evidence="6">
    <location>
        <begin position="201"/>
        <end position="342"/>
    </location>
</feature>
<dbReference type="RefSeq" id="WP_109924653.1">
    <property type="nucleotide sequence ID" value="NZ_QGNZ01000001.1"/>
</dbReference>
<evidence type="ECO:0000256" key="4">
    <source>
        <dbReference type="ARBA" id="ARBA00023136"/>
    </source>
</evidence>
<dbReference type="PANTHER" id="PTHR37422">
    <property type="entry name" value="TEICHURONIC ACID BIOSYNTHESIS PROTEIN TUAE"/>
    <property type="match status" value="1"/>
</dbReference>
<feature type="transmembrane region" description="Helical" evidence="5">
    <location>
        <begin position="235"/>
        <end position="254"/>
    </location>
</feature>
<evidence type="ECO:0000313" key="8">
    <source>
        <dbReference type="Proteomes" id="UP000245379"/>
    </source>
</evidence>
<dbReference type="PANTHER" id="PTHR37422:SF13">
    <property type="entry name" value="LIPOPOLYSACCHARIDE BIOSYNTHESIS PROTEIN PA4999-RELATED"/>
    <property type="match status" value="1"/>
</dbReference>
<feature type="transmembrane region" description="Helical" evidence="5">
    <location>
        <begin position="366"/>
        <end position="385"/>
    </location>
</feature>
<feature type="transmembrane region" description="Helical" evidence="5">
    <location>
        <begin position="391"/>
        <end position="410"/>
    </location>
</feature>
<feature type="transmembrane region" description="Helical" evidence="5">
    <location>
        <begin position="330"/>
        <end position="354"/>
    </location>
</feature>
<keyword evidence="8" id="KW-1185">Reference proteome</keyword>
<comment type="caution">
    <text evidence="7">The sequence shown here is derived from an EMBL/GenBank/DDBJ whole genome shotgun (WGS) entry which is preliminary data.</text>
</comment>
<feature type="transmembrane region" description="Helical" evidence="5">
    <location>
        <begin position="290"/>
        <end position="310"/>
    </location>
</feature>
<evidence type="ECO:0000256" key="3">
    <source>
        <dbReference type="ARBA" id="ARBA00022989"/>
    </source>
</evidence>
<dbReference type="InterPro" id="IPR007016">
    <property type="entry name" value="O-antigen_ligase-rel_domated"/>
</dbReference>
<keyword evidence="3 5" id="KW-1133">Transmembrane helix</keyword>
<accession>A0A317ERA7</accession>
<reference evidence="7 8" key="1">
    <citation type="submission" date="2018-05" db="EMBL/GenBank/DDBJ databases">
        <title>Pedobacter paludis sp. nov., isolated from wetland soil.</title>
        <authorList>
            <person name="Zhang Y."/>
            <person name="Wang G."/>
        </authorList>
    </citation>
    <scope>NUCLEOTIDE SEQUENCE [LARGE SCALE GENOMIC DNA]</scope>
    <source>
        <strain evidence="7 8">KCTC22721</strain>
    </source>
</reference>
<gene>
    <name evidence="7" type="ORF">DHW03_05215</name>
</gene>
<name>A0A317ERA7_9SPHI</name>
<organism evidence="7 8">
    <name type="scientific">Pedobacter yonginense</name>
    <dbReference type="NCBI Taxonomy" id="651869"/>
    <lineage>
        <taxon>Bacteria</taxon>
        <taxon>Pseudomonadati</taxon>
        <taxon>Bacteroidota</taxon>
        <taxon>Sphingobacteriia</taxon>
        <taxon>Sphingobacteriales</taxon>
        <taxon>Sphingobacteriaceae</taxon>
        <taxon>Pedobacter</taxon>
    </lineage>
</organism>
<evidence type="ECO:0000313" key="7">
    <source>
        <dbReference type="EMBL" id="PWS29224.1"/>
    </source>
</evidence>
<sequence>MHRILLYTLVAYCFLYGIIAREIGGIPVGIFIEVFLVLIFIAATIKSSGDDWKDLKQDILYVILFWFVISVLEIVNPGSATIGWLAEIRTTALYPLLMVMAGFLIFKTNRDLDIFLIIIIGLSTLASLNGIKQLYIGLSKGEQAFLIQNASTHLLWGRLRVFSFYSDAGQFGAAQAHIGVMALILSFIPMKLWKRLLLLACAFLNLYGMLISGTRGALFALVAGVLLAILLSKNLKAILIGGFVALSFLCVLKFTHIGDGNYQIFRLRTALNPEDASLNVRMNTQRNLRLYMEDLPFGGGLGVIGFNGVMYNSDKYLSTVQPDSYYVKVWAMYGIVGFTIWFCIMMFILGKCCGITWRIKNQALKIKMIALTAGFAGILVCSYGNEVINIMPTSIVVYLSWVFIAIAPKLDRKEQSLLLS</sequence>
<evidence type="ECO:0000256" key="1">
    <source>
        <dbReference type="ARBA" id="ARBA00004141"/>
    </source>
</evidence>